<evidence type="ECO:0000259" key="4">
    <source>
        <dbReference type="PROSITE" id="PS50930"/>
    </source>
</evidence>
<feature type="modified residue" description="4-aspartylphosphate" evidence="2">
    <location>
        <position position="58"/>
    </location>
</feature>
<dbReference type="Gene3D" id="2.40.50.1020">
    <property type="entry name" value="LytTr DNA-binding domain"/>
    <property type="match status" value="1"/>
</dbReference>
<accession>A0A177NL56</accession>
<reference evidence="5 6" key="1">
    <citation type="submission" date="2016-03" db="EMBL/GenBank/DDBJ databases">
        <authorList>
            <person name="Ploux O."/>
        </authorList>
    </citation>
    <scope>NUCLEOTIDE SEQUENCE [LARGE SCALE GENOMIC DNA]</scope>
    <source>
        <strain evidence="5 6">R-45378</strain>
    </source>
</reference>
<dbReference type="PANTHER" id="PTHR37299">
    <property type="entry name" value="TRANSCRIPTIONAL REGULATOR-RELATED"/>
    <property type="match status" value="1"/>
</dbReference>
<comment type="caution">
    <text evidence="5">The sequence shown here is derived from an EMBL/GenBank/DDBJ whole genome shotgun (WGS) entry which is preliminary data.</text>
</comment>
<dbReference type="SUPFAM" id="SSF52172">
    <property type="entry name" value="CheY-like"/>
    <property type="match status" value="1"/>
</dbReference>
<dbReference type="GO" id="GO:0003677">
    <property type="term" value="F:DNA binding"/>
    <property type="evidence" value="ECO:0007669"/>
    <property type="project" value="InterPro"/>
</dbReference>
<dbReference type="EMBL" id="LUUJ01000063">
    <property type="protein sequence ID" value="OAI17929.1"/>
    <property type="molecule type" value="Genomic_DNA"/>
</dbReference>
<name>A0A177NL56_9GAMM</name>
<dbReference type="InterPro" id="IPR001789">
    <property type="entry name" value="Sig_transdc_resp-reg_receiver"/>
</dbReference>
<dbReference type="InterPro" id="IPR007492">
    <property type="entry name" value="LytTR_DNA-bd_dom"/>
</dbReference>
<dbReference type="SMART" id="SM00850">
    <property type="entry name" value="LytTR"/>
    <property type="match status" value="1"/>
</dbReference>
<keyword evidence="2" id="KW-0597">Phosphoprotein</keyword>
<dbReference type="PROSITE" id="PS50930">
    <property type="entry name" value="HTH_LYTTR"/>
    <property type="match status" value="1"/>
</dbReference>
<dbReference type="Gene3D" id="3.40.50.2300">
    <property type="match status" value="1"/>
</dbReference>
<dbReference type="RefSeq" id="WP_064040129.1">
    <property type="nucleotide sequence ID" value="NZ_LUUJ01000063.1"/>
</dbReference>
<dbReference type="InterPro" id="IPR046947">
    <property type="entry name" value="LytR-like"/>
</dbReference>
<feature type="domain" description="HTH LytTR-type" evidence="4">
    <location>
        <begin position="158"/>
        <end position="261"/>
    </location>
</feature>
<keyword evidence="1" id="KW-0902">Two-component regulatory system</keyword>
<dbReference type="PANTHER" id="PTHR37299:SF1">
    <property type="entry name" value="STAGE 0 SPORULATION PROTEIN A HOMOLOG"/>
    <property type="match status" value="1"/>
</dbReference>
<dbReference type="OrthoDB" id="236568at2"/>
<evidence type="ECO:0000256" key="2">
    <source>
        <dbReference type="PROSITE-ProRule" id="PRU00169"/>
    </source>
</evidence>
<evidence type="ECO:0000313" key="6">
    <source>
        <dbReference type="Proteomes" id="UP000077857"/>
    </source>
</evidence>
<gene>
    <name evidence="5" type="ORF">A1507_00430</name>
</gene>
<sequence>MVAIQRVLLVDDEYLARDELKDILRRRHPDFEPVAEAANAREAWAALQREQIGGVFLDIHIQTEGERAGLDLAYAINNLPAAPWIVFITGHPQTAVEAHRLHPAHYLLKPLDDAKVDEALSWIRRQAARAVFGAAPLPQRIKIRHRIVNRFDERETHVEYVDPREIVFIAKNNAANSLRIQLCNGTALDGVYGALKEWEHKYPGLGLLQIHRSHLVNIRQVRSLRPRPGENEVYKVALKDSAHELAVGPEYLETLRQKMEAGLL</sequence>
<protein>
    <recommendedName>
        <fullName evidence="7">DNA-binding response regulator</fullName>
    </recommendedName>
</protein>
<evidence type="ECO:0000313" key="5">
    <source>
        <dbReference type="EMBL" id="OAI17929.1"/>
    </source>
</evidence>
<dbReference type="PROSITE" id="PS50110">
    <property type="entry name" value="RESPONSE_REGULATORY"/>
    <property type="match status" value="1"/>
</dbReference>
<dbReference type="SMART" id="SM00448">
    <property type="entry name" value="REC"/>
    <property type="match status" value="1"/>
</dbReference>
<organism evidence="5 6">
    <name type="scientific">Methylomonas koyamae</name>
    <dbReference type="NCBI Taxonomy" id="702114"/>
    <lineage>
        <taxon>Bacteria</taxon>
        <taxon>Pseudomonadati</taxon>
        <taxon>Pseudomonadota</taxon>
        <taxon>Gammaproteobacteria</taxon>
        <taxon>Methylococcales</taxon>
        <taxon>Methylococcaceae</taxon>
        <taxon>Methylomonas</taxon>
    </lineage>
</organism>
<evidence type="ECO:0000256" key="1">
    <source>
        <dbReference type="ARBA" id="ARBA00023012"/>
    </source>
</evidence>
<evidence type="ECO:0000259" key="3">
    <source>
        <dbReference type="PROSITE" id="PS50110"/>
    </source>
</evidence>
<dbReference type="Pfam" id="PF04397">
    <property type="entry name" value="LytTR"/>
    <property type="match status" value="1"/>
</dbReference>
<dbReference type="Proteomes" id="UP000077857">
    <property type="component" value="Unassembled WGS sequence"/>
</dbReference>
<dbReference type="AlphaFoldDB" id="A0A177NL56"/>
<proteinExistence type="predicted"/>
<dbReference type="Pfam" id="PF00072">
    <property type="entry name" value="Response_reg"/>
    <property type="match status" value="1"/>
</dbReference>
<dbReference type="InterPro" id="IPR011006">
    <property type="entry name" value="CheY-like_superfamily"/>
</dbReference>
<evidence type="ECO:0008006" key="7">
    <source>
        <dbReference type="Google" id="ProtNLM"/>
    </source>
</evidence>
<feature type="domain" description="Response regulatory" evidence="3">
    <location>
        <begin position="6"/>
        <end position="124"/>
    </location>
</feature>
<dbReference type="GO" id="GO:0000156">
    <property type="term" value="F:phosphorelay response regulator activity"/>
    <property type="evidence" value="ECO:0007669"/>
    <property type="project" value="InterPro"/>
</dbReference>